<protein>
    <submittedName>
        <fullName evidence="2">Uncharacterized protein</fullName>
    </submittedName>
</protein>
<reference evidence="2 3" key="1">
    <citation type="journal article" date="2024" name="BMC Genomics">
        <title>Genome assembly of redclaw crayfish (Cherax quadricarinatus) provides insights into its immune adaptation and hypoxia tolerance.</title>
        <authorList>
            <person name="Liu Z."/>
            <person name="Zheng J."/>
            <person name="Li H."/>
            <person name="Fang K."/>
            <person name="Wang S."/>
            <person name="He J."/>
            <person name="Zhou D."/>
            <person name="Weng S."/>
            <person name="Chi M."/>
            <person name="Gu Z."/>
            <person name="He J."/>
            <person name="Li F."/>
            <person name="Wang M."/>
        </authorList>
    </citation>
    <scope>NUCLEOTIDE SEQUENCE [LARGE SCALE GENOMIC DNA]</scope>
    <source>
        <strain evidence="2">ZL_2023a</strain>
    </source>
</reference>
<keyword evidence="3" id="KW-1185">Reference proteome</keyword>
<dbReference type="AlphaFoldDB" id="A0AAW0VPQ6"/>
<evidence type="ECO:0000313" key="2">
    <source>
        <dbReference type="EMBL" id="KAK8718552.1"/>
    </source>
</evidence>
<feature type="region of interest" description="Disordered" evidence="1">
    <location>
        <begin position="39"/>
        <end position="59"/>
    </location>
</feature>
<sequence length="151" mass="16117">MQHTEFQVCAHNATKGAQDASADNGADEVPVASADNGADEVPVASADNGADEVPVASADNGAEGSFVAPEINVAHRATDIFAKIVADRDGVPHTSAENIAKKFLTLLQTLWLIYHSVLLKFELVTKSMVRLSIIFLQNTITTEKVKDLNET</sequence>
<dbReference type="EMBL" id="JARKIK010005442">
    <property type="protein sequence ID" value="KAK8718552.1"/>
    <property type="molecule type" value="Genomic_DNA"/>
</dbReference>
<organism evidence="2 3">
    <name type="scientific">Cherax quadricarinatus</name>
    <name type="common">Australian red claw crayfish</name>
    <dbReference type="NCBI Taxonomy" id="27406"/>
    <lineage>
        <taxon>Eukaryota</taxon>
        <taxon>Metazoa</taxon>
        <taxon>Ecdysozoa</taxon>
        <taxon>Arthropoda</taxon>
        <taxon>Crustacea</taxon>
        <taxon>Multicrustacea</taxon>
        <taxon>Malacostraca</taxon>
        <taxon>Eumalacostraca</taxon>
        <taxon>Eucarida</taxon>
        <taxon>Decapoda</taxon>
        <taxon>Pleocyemata</taxon>
        <taxon>Astacidea</taxon>
        <taxon>Parastacoidea</taxon>
        <taxon>Parastacidae</taxon>
        <taxon>Cherax</taxon>
    </lineage>
</organism>
<proteinExistence type="predicted"/>
<dbReference type="Proteomes" id="UP001445076">
    <property type="component" value="Unassembled WGS sequence"/>
</dbReference>
<feature type="region of interest" description="Disordered" evidence="1">
    <location>
        <begin position="14"/>
        <end position="33"/>
    </location>
</feature>
<gene>
    <name evidence="2" type="ORF">OTU49_014656</name>
</gene>
<evidence type="ECO:0000313" key="3">
    <source>
        <dbReference type="Proteomes" id="UP001445076"/>
    </source>
</evidence>
<accession>A0AAW0VPQ6</accession>
<comment type="caution">
    <text evidence="2">The sequence shown here is derived from an EMBL/GenBank/DDBJ whole genome shotgun (WGS) entry which is preliminary data.</text>
</comment>
<name>A0AAW0VPQ6_CHEQU</name>
<evidence type="ECO:0000256" key="1">
    <source>
        <dbReference type="SAM" id="MobiDB-lite"/>
    </source>
</evidence>